<comment type="caution">
    <text evidence="2">The sequence shown here is derived from an EMBL/GenBank/DDBJ whole genome shotgun (WGS) entry which is preliminary data.</text>
</comment>
<evidence type="ECO:0000313" key="2">
    <source>
        <dbReference type="EMBL" id="KAK0177109.1"/>
    </source>
</evidence>
<dbReference type="Proteomes" id="UP001168990">
    <property type="component" value="Unassembled WGS sequence"/>
</dbReference>
<feature type="region of interest" description="Disordered" evidence="1">
    <location>
        <begin position="85"/>
        <end position="109"/>
    </location>
</feature>
<proteinExistence type="predicted"/>
<reference evidence="2" key="1">
    <citation type="journal article" date="2023" name="bioRxiv">
        <title>Scaffold-level genome assemblies of two parasitoid biocontrol wasps reveal the parthenogenesis mechanism and an associated novel virus.</title>
        <authorList>
            <person name="Inwood S."/>
            <person name="Skelly J."/>
            <person name="Guhlin J."/>
            <person name="Harrop T."/>
            <person name="Goldson S."/>
            <person name="Dearden P."/>
        </authorList>
    </citation>
    <scope>NUCLEOTIDE SEQUENCE</scope>
    <source>
        <strain evidence="2">Irish</strain>
        <tissue evidence="2">Whole body</tissue>
    </source>
</reference>
<protein>
    <submittedName>
        <fullName evidence="2">Uncharacterized protein</fullName>
    </submittedName>
</protein>
<keyword evidence="3" id="KW-1185">Reference proteome</keyword>
<reference evidence="2" key="2">
    <citation type="submission" date="2023-03" db="EMBL/GenBank/DDBJ databases">
        <authorList>
            <person name="Inwood S.N."/>
            <person name="Skelly J.G."/>
            <person name="Guhlin J."/>
            <person name="Harrop T.W.R."/>
            <person name="Goldson S.G."/>
            <person name="Dearden P.K."/>
        </authorList>
    </citation>
    <scope>NUCLEOTIDE SEQUENCE</scope>
    <source>
        <strain evidence="2">Irish</strain>
        <tissue evidence="2">Whole body</tissue>
    </source>
</reference>
<dbReference type="EMBL" id="JAQQBS010000001">
    <property type="protein sequence ID" value="KAK0177109.1"/>
    <property type="molecule type" value="Genomic_DNA"/>
</dbReference>
<dbReference type="AlphaFoldDB" id="A0AA39FXM5"/>
<evidence type="ECO:0000313" key="3">
    <source>
        <dbReference type="Proteomes" id="UP001168990"/>
    </source>
</evidence>
<sequence length="268" mass="30164">MSVQGRSCSSILKGLWPRKCGTACEKILISSEDEILSNQFHAVLENTESYAAVSYDSIQEWLNPLTISTPEEVLSNEEMMQVIAEDEEEKENGKIGSEENKDENKNDVNNNCNSNISPGILDILNNNLRINSNQAEFLYTPLLRHCNEDVHESGIPCVSCCGRKYLKKLGVVYKTLKNSSIARGDGKIEYLKTLTFVNLHIDCHKNYTNNLSITAFKRRQEKPSTSISPQVTEYLEKVLAYGEAHHFPEDAVATVCRIHDSIMDETTI</sequence>
<name>A0AA39FXM5_9HYME</name>
<organism evidence="2 3">
    <name type="scientific">Microctonus aethiopoides</name>
    <dbReference type="NCBI Taxonomy" id="144406"/>
    <lineage>
        <taxon>Eukaryota</taxon>
        <taxon>Metazoa</taxon>
        <taxon>Ecdysozoa</taxon>
        <taxon>Arthropoda</taxon>
        <taxon>Hexapoda</taxon>
        <taxon>Insecta</taxon>
        <taxon>Pterygota</taxon>
        <taxon>Neoptera</taxon>
        <taxon>Endopterygota</taxon>
        <taxon>Hymenoptera</taxon>
        <taxon>Apocrita</taxon>
        <taxon>Ichneumonoidea</taxon>
        <taxon>Braconidae</taxon>
        <taxon>Euphorinae</taxon>
        <taxon>Microctonus</taxon>
    </lineage>
</organism>
<accession>A0AA39FXM5</accession>
<feature type="compositionally biased region" description="Basic and acidic residues" evidence="1">
    <location>
        <begin position="91"/>
        <end position="106"/>
    </location>
</feature>
<evidence type="ECO:0000256" key="1">
    <source>
        <dbReference type="SAM" id="MobiDB-lite"/>
    </source>
</evidence>
<gene>
    <name evidence="2" type="ORF">PV328_001188</name>
</gene>